<dbReference type="RefSeq" id="WP_167476308.1">
    <property type="nucleotide sequence ID" value="NZ_CP046172.1"/>
</dbReference>
<keyword evidence="3" id="KW-1185">Reference proteome</keyword>
<evidence type="ECO:0000256" key="1">
    <source>
        <dbReference type="SAM" id="Phobius"/>
    </source>
</evidence>
<gene>
    <name evidence="2" type="ORF">F5544_29875</name>
</gene>
<keyword evidence="1" id="KW-0472">Membrane</keyword>
<keyword evidence="1" id="KW-0812">Transmembrane</keyword>
<reference evidence="2 3" key="1">
    <citation type="journal article" date="2019" name="ACS Chem. Biol.">
        <title>Identification and Mobilization of a Cryptic Antibiotic Biosynthesis Gene Locus from a Human-Pathogenic Nocardia Isolate.</title>
        <authorList>
            <person name="Herisse M."/>
            <person name="Ishida K."/>
            <person name="Porter J.L."/>
            <person name="Howden B."/>
            <person name="Hertweck C."/>
            <person name="Stinear T.P."/>
            <person name="Pidot S.J."/>
        </authorList>
    </citation>
    <scope>NUCLEOTIDE SEQUENCE [LARGE SCALE GENOMIC DNA]</scope>
    <source>
        <strain evidence="2 3">AUSMDU00012717</strain>
    </source>
</reference>
<dbReference type="AlphaFoldDB" id="A0A6G9YL00"/>
<sequence length="198" mass="20244">MADFVQHYGVLRWSVVAAFLAAAAIVVARLVRPAVPAGAAAAVNSVPAHQESDAAHLLMCLVMLTMLIFPASAHAIDGVLIAMTVVFGILLVSRIAEWHSAGRADPVDRILAIGYHVGAAAAMLYAMSGHGRGGPAPAPALGLALVFVADAVAVLAAARTGRHWPGHPISGSPGRWSQVPHLVMDAGTAYMLVAAAVG</sequence>
<dbReference type="Pfam" id="PF17197">
    <property type="entry name" value="DUF5134"/>
    <property type="match status" value="1"/>
</dbReference>
<evidence type="ECO:0000313" key="2">
    <source>
        <dbReference type="EMBL" id="QIS13820.1"/>
    </source>
</evidence>
<feature type="transmembrane region" description="Helical" evidence="1">
    <location>
        <begin position="12"/>
        <end position="31"/>
    </location>
</feature>
<feature type="transmembrane region" description="Helical" evidence="1">
    <location>
        <begin position="140"/>
        <end position="158"/>
    </location>
</feature>
<keyword evidence="1" id="KW-1133">Transmembrane helix</keyword>
<name>A0A6G9YL00_9NOCA</name>
<dbReference type="EMBL" id="CP046172">
    <property type="protein sequence ID" value="QIS13820.1"/>
    <property type="molecule type" value="Genomic_DNA"/>
</dbReference>
<dbReference type="InterPro" id="IPR033458">
    <property type="entry name" value="DUF5134"/>
</dbReference>
<protein>
    <submittedName>
        <fullName evidence="2">DUF5134 domain-containing protein</fullName>
    </submittedName>
</protein>
<dbReference type="Proteomes" id="UP000503540">
    <property type="component" value="Chromosome"/>
</dbReference>
<feature type="transmembrane region" description="Helical" evidence="1">
    <location>
        <begin position="110"/>
        <end position="128"/>
    </location>
</feature>
<organism evidence="2 3">
    <name type="scientific">Nocardia arthritidis</name>
    <dbReference type="NCBI Taxonomy" id="228602"/>
    <lineage>
        <taxon>Bacteria</taxon>
        <taxon>Bacillati</taxon>
        <taxon>Actinomycetota</taxon>
        <taxon>Actinomycetes</taxon>
        <taxon>Mycobacteriales</taxon>
        <taxon>Nocardiaceae</taxon>
        <taxon>Nocardia</taxon>
    </lineage>
</organism>
<accession>A0A6G9YL00</accession>
<proteinExistence type="predicted"/>
<feature type="transmembrane region" description="Helical" evidence="1">
    <location>
        <begin position="79"/>
        <end position="98"/>
    </location>
</feature>
<dbReference type="KEGG" id="nah:F5544_29875"/>
<evidence type="ECO:0000313" key="3">
    <source>
        <dbReference type="Proteomes" id="UP000503540"/>
    </source>
</evidence>